<feature type="compositionally biased region" description="Polar residues" evidence="2">
    <location>
        <begin position="122"/>
        <end position="135"/>
    </location>
</feature>
<dbReference type="EMBL" id="JAGTJS010000003">
    <property type="protein sequence ID" value="KAH7273256.1"/>
    <property type="molecule type" value="Genomic_DNA"/>
</dbReference>
<dbReference type="PROSITE" id="PS50217">
    <property type="entry name" value="BZIP"/>
    <property type="match status" value="1"/>
</dbReference>
<dbReference type="PROSITE" id="PS00036">
    <property type="entry name" value="BZIP_BASIC"/>
    <property type="match status" value="1"/>
</dbReference>
<sequence>KRGRRSIEPQGGTAIDRRRTQNRVAQRAYRRRKELAIEALKQRVLELEKLNEDIGREFVSLTELILRQKFIEYSPEIAKHLQQTTLNILRIARHAEEEEEEEEEELGDSHVEQSHDVEVEENFSTPTPSAGSNSRPPRLPSGCSSTTSGLERLQAHDLPVYDSTAQPAHPTPLISRSNSPPEYHLPNLTLPYTLPGSPSASSLPPPRSYAAHERTFGRRLHRASQEAGFLLASMNSPPPTSYFRVFGFCLHFETREEIRGRMGEAVRQTRDSTLNNWRYPFTNLGGAGLFYPGVNSSTRDGTQAGGELPIGNRALQHEAYRPSELTGFSMGPFSPTVEEVRDLRLSPLLRILDPEFQGDFFDADEIEICLRGYGVIIPPNKDFVTAEIDMAMLESVQDMTPADSHASGLATLGDLSVQQPVPESCSAGVTRMALLSPHSWDHITPSIGKMPSFTDPTLPRDNWERTQVRKTRVTVDVERLITSLTKMTVCLGRTPAVRPKDIRKSLQESLVLADQ</sequence>
<dbReference type="InterPro" id="IPR004827">
    <property type="entry name" value="bZIP"/>
</dbReference>
<dbReference type="Pfam" id="PF00170">
    <property type="entry name" value="bZIP_1"/>
    <property type="match status" value="1"/>
</dbReference>
<proteinExistence type="predicted"/>
<keyword evidence="1" id="KW-0175">Coiled coil</keyword>
<dbReference type="OrthoDB" id="3555317at2759"/>
<feature type="region of interest" description="Disordered" evidence="2">
    <location>
        <begin position="95"/>
        <end position="148"/>
    </location>
</feature>
<keyword evidence="5" id="KW-1185">Reference proteome</keyword>
<dbReference type="GO" id="GO:0003700">
    <property type="term" value="F:DNA-binding transcription factor activity"/>
    <property type="evidence" value="ECO:0007669"/>
    <property type="project" value="InterPro"/>
</dbReference>
<dbReference type="Gene3D" id="1.20.5.170">
    <property type="match status" value="1"/>
</dbReference>
<dbReference type="InterPro" id="IPR046347">
    <property type="entry name" value="bZIP_sf"/>
</dbReference>
<evidence type="ECO:0000313" key="5">
    <source>
        <dbReference type="Proteomes" id="UP000736672"/>
    </source>
</evidence>
<protein>
    <recommendedName>
        <fullName evidence="3">BZIP domain-containing protein</fullName>
    </recommendedName>
</protein>
<feature type="compositionally biased region" description="Acidic residues" evidence="2">
    <location>
        <begin position="97"/>
        <end position="106"/>
    </location>
</feature>
<comment type="caution">
    <text evidence="4">The sequence shown here is derived from an EMBL/GenBank/DDBJ whole genome shotgun (WGS) entry which is preliminary data.</text>
</comment>
<evidence type="ECO:0000259" key="3">
    <source>
        <dbReference type="PROSITE" id="PS50217"/>
    </source>
</evidence>
<dbReference type="PANTHER" id="PTHR40618:SF1">
    <property type="entry name" value="B-ZIP TRANSCRIPTION FACTOR (EUROFUNG)"/>
    <property type="match status" value="1"/>
</dbReference>
<feature type="region of interest" description="Disordered" evidence="2">
    <location>
        <begin position="162"/>
        <end position="210"/>
    </location>
</feature>
<dbReference type="SMART" id="SM00338">
    <property type="entry name" value="BRLZ"/>
    <property type="match status" value="1"/>
</dbReference>
<organism evidence="4 5">
    <name type="scientific">Fusarium solani</name>
    <name type="common">Filamentous fungus</name>
    <dbReference type="NCBI Taxonomy" id="169388"/>
    <lineage>
        <taxon>Eukaryota</taxon>
        <taxon>Fungi</taxon>
        <taxon>Dikarya</taxon>
        <taxon>Ascomycota</taxon>
        <taxon>Pezizomycotina</taxon>
        <taxon>Sordariomycetes</taxon>
        <taxon>Hypocreomycetidae</taxon>
        <taxon>Hypocreales</taxon>
        <taxon>Nectriaceae</taxon>
        <taxon>Fusarium</taxon>
        <taxon>Fusarium solani species complex</taxon>
    </lineage>
</organism>
<evidence type="ECO:0000256" key="2">
    <source>
        <dbReference type="SAM" id="MobiDB-lite"/>
    </source>
</evidence>
<reference evidence="4" key="1">
    <citation type="journal article" date="2021" name="Nat. Commun.">
        <title>Genetic determinants of endophytism in the Arabidopsis root mycobiome.</title>
        <authorList>
            <person name="Mesny F."/>
            <person name="Miyauchi S."/>
            <person name="Thiergart T."/>
            <person name="Pickel B."/>
            <person name="Atanasova L."/>
            <person name="Karlsson M."/>
            <person name="Huettel B."/>
            <person name="Barry K.W."/>
            <person name="Haridas S."/>
            <person name="Chen C."/>
            <person name="Bauer D."/>
            <person name="Andreopoulos W."/>
            <person name="Pangilinan J."/>
            <person name="LaButti K."/>
            <person name="Riley R."/>
            <person name="Lipzen A."/>
            <person name="Clum A."/>
            <person name="Drula E."/>
            <person name="Henrissat B."/>
            <person name="Kohler A."/>
            <person name="Grigoriev I.V."/>
            <person name="Martin F.M."/>
            <person name="Hacquard S."/>
        </authorList>
    </citation>
    <scope>NUCLEOTIDE SEQUENCE</scope>
    <source>
        <strain evidence="4">FSSC 5 MPI-SDFR-AT-0091</strain>
    </source>
</reference>
<dbReference type="CDD" id="cd14688">
    <property type="entry name" value="bZIP_YAP"/>
    <property type="match status" value="1"/>
</dbReference>
<feature type="domain" description="BZIP" evidence="3">
    <location>
        <begin position="17"/>
        <end position="63"/>
    </location>
</feature>
<dbReference type="SUPFAM" id="SSF57959">
    <property type="entry name" value="Leucine zipper domain"/>
    <property type="match status" value="1"/>
</dbReference>
<evidence type="ECO:0000313" key="4">
    <source>
        <dbReference type="EMBL" id="KAH7273256.1"/>
    </source>
</evidence>
<accession>A0A9P9L325</accession>
<feature type="non-terminal residue" evidence="4">
    <location>
        <position position="515"/>
    </location>
</feature>
<feature type="compositionally biased region" description="Basic and acidic residues" evidence="2">
    <location>
        <begin position="107"/>
        <end position="117"/>
    </location>
</feature>
<feature type="coiled-coil region" evidence="1">
    <location>
        <begin position="30"/>
        <end position="57"/>
    </location>
</feature>
<dbReference type="AlphaFoldDB" id="A0A9P9L325"/>
<dbReference type="PANTHER" id="PTHR40618">
    <property type="entry name" value="B-ZIP TRANSCRIPTION FACTOR (EUROFUNG)-RELATED"/>
    <property type="match status" value="1"/>
</dbReference>
<name>A0A9P9L325_FUSSL</name>
<evidence type="ECO:0000256" key="1">
    <source>
        <dbReference type="SAM" id="Coils"/>
    </source>
</evidence>
<dbReference type="Proteomes" id="UP000736672">
    <property type="component" value="Unassembled WGS sequence"/>
</dbReference>
<gene>
    <name evidence="4" type="ORF">B0J15DRAFT_574199</name>
</gene>